<gene>
    <name evidence="1" type="ORF">LCGC14_0416450</name>
</gene>
<protein>
    <submittedName>
        <fullName evidence="1">Uncharacterized protein</fullName>
    </submittedName>
</protein>
<proteinExistence type="predicted"/>
<name>A0A0F9VEB1_9ZZZZ</name>
<dbReference type="EMBL" id="LAZR01000374">
    <property type="protein sequence ID" value="KKN71896.1"/>
    <property type="molecule type" value="Genomic_DNA"/>
</dbReference>
<evidence type="ECO:0000313" key="1">
    <source>
        <dbReference type="EMBL" id="KKN71896.1"/>
    </source>
</evidence>
<organism evidence="1">
    <name type="scientific">marine sediment metagenome</name>
    <dbReference type="NCBI Taxonomy" id="412755"/>
    <lineage>
        <taxon>unclassified sequences</taxon>
        <taxon>metagenomes</taxon>
        <taxon>ecological metagenomes</taxon>
    </lineage>
</organism>
<accession>A0A0F9VEB1</accession>
<dbReference type="AlphaFoldDB" id="A0A0F9VEB1"/>
<sequence>MGNFFTVFMLTPWDSLNSNSLTEVKLFSLKNIIKTFPVIEPEFFDDILSNLYNFKHYSWIECIRRIIGPNDEDYDITPWNFLWGVDNDRRMFQMLFQKVKKEIKDSQATLVALAPPELGKLLKLHKEKALLRTLSLLNDPKKMKFVMILAPKGKSLTEEQQLLHINKNYLDKNKINKSLKQMPNIKGQWFPEYSPRCPNCNKLITEIRGFNVGLLKFRCPYCGRQKG</sequence>
<reference evidence="1" key="1">
    <citation type="journal article" date="2015" name="Nature">
        <title>Complex archaea that bridge the gap between prokaryotes and eukaryotes.</title>
        <authorList>
            <person name="Spang A."/>
            <person name="Saw J.H."/>
            <person name="Jorgensen S.L."/>
            <person name="Zaremba-Niedzwiedzka K."/>
            <person name="Martijn J."/>
            <person name="Lind A.E."/>
            <person name="van Eijk R."/>
            <person name="Schleper C."/>
            <person name="Guy L."/>
            <person name="Ettema T.J."/>
        </authorList>
    </citation>
    <scope>NUCLEOTIDE SEQUENCE</scope>
</reference>
<comment type="caution">
    <text evidence="1">The sequence shown here is derived from an EMBL/GenBank/DDBJ whole genome shotgun (WGS) entry which is preliminary data.</text>
</comment>